<accession>A0ABX0XGU3</accession>
<name>A0ABX0XGU3_9BACT</name>
<reference evidence="2 3" key="1">
    <citation type="submission" date="2020-03" db="EMBL/GenBank/DDBJ databases">
        <title>Genomic Encyclopedia of Type Strains, Phase IV (KMG-IV): sequencing the most valuable type-strain genomes for metagenomic binning, comparative biology and taxonomic classification.</title>
        <authorList>
            <person name="Goeker M."/>
        </authorList>
    </citation>
    <scope>NUCLEOTIDE SEQUENCE [LARGE SCALE GENOMIC DNA]</scope>
    <source>
        <strain evidence="2 3">DSM 105096</strain>
    </source>
</reference>
<protein>
    <submittedName>
        <fullName evidence="2">Uncharacterized protein</fullName>
    </submittedName>
</protein>
<keyword evidence="3" id="KW-1185">Reference proteome</keyword>
<keyword evidence="1" id="KW-1133">Transmembrane helix</keyword>
<organism evidence="2 3">
    <name type="scientific">Neolewinella antarctica</name>
    <dbReference type="NCBI Taxonomy" id="442734"/>
    <lineage>
        <taxon>Bacteria</taxon>
        <taxon>Pseudomonadati</taxon>
        <taxon>Bacteroidota</taxon>
        <taxon>Saprospiria</taxon>
        <taxon>Saprospirales</taxon>
        <taxon>Lewinellaceae</taxon>
        <taxon>Neolewinella</taxon>
    </lineage>
</organism>
<gene>
    <name evidence="2" type="ORF">GGR27_003598</name>
</gene>
<feature type="transmembrane region" description="Helical" evidence="1">
    <location>
        <begin position="12"/>
        <end position="34"/>
    </location>
</feature>
<evidence type="ECO:0000256" key="1">
    <source>
        <dbReference type="SAM" id="Phobius"/>
    </source>
</evidence>
<proteinExistence type="predicted"/>
<dbReference type="EMBL" id="JAATJH010000008">
    <property type="protein sequence ID" value="NJC28079.1"/>
    <property type="molecule type" value="Genomic_DNA"/>
</dbReference>
<sequence>MHKMTVSSDLRSYAVLYLCFLVCFLCSLFLARVWQLPSDPTN</sequence>
<comment type="caution">
    <text evidence="2">The sequence shown here is derived from an EMBL/GenBank/DDBJ whole genome shotgun (WGS) entry which is preliminary data.</text>
</comment>
<evidence type="ECO:0000313" key="3">
    <source>
        <dbReference type="Proteomes" id="UP000770785"/>
    </source>
</evidence>
<keyword evidence="1" id="KW-0812">Transmembrane</keyword>
<dbReference type="Proteomes" id="UP000770785">
    <property type="component" value="Unassembled WGS sequence"/>
</dbReference>
<evidence type="ECO:0000313" key="2">
    <source>
        <dbReference type="EMBL" id="NJC28079.1"/>
    </source>
</evidence>
<keyword evidence="1" id="KW-0472">Membrane</keyword>